<gene>
    <name evidence="8" type="ORF">EA462_08765</name>
</gene>
<dbReference type="EMBL" id="REFY01000003">
    <property type="protein sequence ID" value="RQG90081.1"/>
    <property type="molecule type" value="Genomic_DNA"/>
</dbReference>
<evidence type="ECO:0000256" key="5">
    <source>
        <dbReference type="ARBA" id="ARBA00022898"/>
    </source>
</evidence>
<dbReference type="Pfam" id="PF00266">
    <property type="entry name" value="Aminotran_5"/>
    <property type="match status" value="1"/>
</dbReference>
<dbReference type="Gene3D" id="3.90.1150.10">
    <property type="entry name" value="Aspartate Aminotransferase, domain 1"/>
    <property type="match status" value="1"/>
</dbReference>
<dbReference type="SUPFAM" id="SSF53383">
    <property type="entry name" value="PLP-dependent transferases"/>
    <property type="match status" value="1"/>
</dbReference>
<dbReference type="OrthoDB" id="35685at2157"/>
<dbReference type="GO" id="GO:0004760">
    <property type="term" value="F:L-serine-pyruvate transaminase activity"/>
    <property type="evidence" value="ECO:0007669"/>
    <property type="project" value="TreeGrafter"/>
</dbReference>
<evidence type="ECO:0000256" key="4">
    <source>
        <dbReference type="ARBA" id="ARBA00022679"/>
    </source>
</evidence>
<organism evidence="8 9">
    <name type="scientific">Natrarchaeobius halalkaliphilus</name>
    <dbReference type="NCBI Taxonomy" id="1679091"/>
    <lineage>
        <taxon>Archaea</taxon>
        <taxon>Methanobacteriati</taxon>
        <taxon>Methanobacteriota</taxon>
        <taxon>Stenosarchaea group</taxon>
        <taxon>Halobacteria</taxon>
        <taxon>Halobacteriales</taxon>
        <taxon>Natrialbaceae</taxon>
        <taxon>Natrarchaeobius</taxon>
    </lineage>
</organism>
<evidence type="ECO:0000256" key="6">
    <source>
        <dbReference type="SAM" id="MobiDB-lite"/>
    </source>
</evidence>
<dbReference type="PIRSF" id="PIRSF000524">
    <property type="entry name" value="SPT"/>
    <property type="match status" value="1"/>
</dbReference>
<dbReference type="InterPro" id="IPR000192">
    <property type="entry name" value="Aminotrans_V_dom"/>
</dbReference>
<dbReference type="Gene3D" id="3.40.640.10">
    <property type="entry name" value="Type I PLP-dependent aspartate aminotransferase-like (Major domain)"/>
    <property type="match status" value="1"/>
</dbReference>
<evidence type="ECO:0000256" key="1">
    <source>
        <dbReference type="ARBA" id="ARBA00001933"/>
    </source>
</evidence>
<evidence type="ECO:0000256" key="2">
    <source>
        <dbReference type="ARBA" id="ARBA00009236"/>
    </source>
</evidence>
<protein>
    <submittedName>
        <fullName evidence="8">Alanine--glyoxylate aminotransferase family protein</fullName>
    </submittedName>
</protein>
<dbReference type="GO" id="GO:0008453">
    <property type="term" value="F:alanine-glyoxylate transaminase activity"/>
    <property type="evidence" value="ECO:0007669"/>
    <property type="project" value="TreeGrafter"/>
</dbReference>
<evidence type="ECO:0000313" key="9">
    <source>
        <dbReference type="Proteomes" id="UP000273828"/>
    </source>
</evidence>
<evidence type="ECO:0000256" key="3">
    <source>
        <dbReference type="ARBA" id="ARBA00022576"/>
    </source>
</evidence>
<dbReference type="GO" id="GO:0019265">
    <property type="term" value="P:glycine biosynthetic process, by transamination of glyoxylate"/>
    <property type="evidence" value="ECO:0007669"/>
    <property type="project" value="TreeGrafter"/>
</dbReference>
<dbReference type="RefSeq" id="WP_124178172.1">
    <property type="nucleotide sequence ID" value="NZ_REFY01000003.1"/>
</dbReference>
<accession>A0A3N6M4C6</accession>
<keyword evidence="9" id="KW-1185">Reference proteome</keyword>
<sequence>MTTDRLRMTPGPTEVPEAVRDRMAEPMPNPDVEPEFFEEYRELTAKLEAIFRADSSEAVDRGPDSELDLLVLGGEGILGLEAAVDSLVGPDDRVLCLSNGLYGDGFAEFVEATGAEALICGVSPRETLAADVIASELEDGEYDVATMVHCETPTGTLNDLEPILDVLDDHGVLSIVDAVSSLGGTPVPAEKIDICLGASQKCFSAPPGLTVCSVSERAWNRIEAVETDSFYTNLEPWRGAVDDEWFPYTHLTSNLAGLDAAADLVLEEGIDSVFERHETAATRCRERAAALGLETYPDDAADSSPTVTALTVDGRAEALQRAMLDEHGIVLATGLGELADDVLRIGHMGHNARLERVDRTMDALADVLE</sequence>
<dbReference type="InterPro" id="IPR024169">
    <property type="entry name" value="SP_NH2Trfase/AEP_transaminase"/>
</dbReference>
<dbReference type="InterPro" id="IPR015422">
    <property type="entry name" value="PyrdxlP-dep_Trfase_small"/>
</dbReference>
<dbReference type="InterPro" id="IPR015421">
    <property type="entry name" value="PyrdxlP-dep_Trfase_major"/>
</dbReference>
<dbReference type="AlphaFoldDB" id="A0A3N6M4C6"/>
<evidence type="ECO:0000259" key="7">
    <source>
        <dbReference type="Pfam" id="PF00266"/>
    </source>
</evidence>
<dbReference type="InterPro" id="IPR015424">
    <property type="entry name" value="PyrdxlP-dep_Trfase"/>
</dbReference>
<comment type="caution">
    <text evidence="8">The sequence shown here is derived from an EMBL/GenBank/DDBJ whole genome shotgun (WGS) entry which is preliminary data.</text>
</comment>
<dbReference type="PANTHER" id="PTHR21152">
    <property type="entry name" value="AMINOTRANSFERASE CLASS V"/>
    <property type="match status" value="1"/>
</dbReference>
<keyword evidence="4 8" id="KW-0808">Transferase</keyword>
<evidence type="ECO:0000313" key="8">
    <source>
        <dbReference type="EMBL" id="RQG90081.1"/>
    </source>
</evidence>
<feature type="region of interest" description="Disordered" evidence="6">
    <location>
        <begin position="1"/>
        <end position="33"/>
    </location>
</feature>
<comment type="similarity">
    <text evidence="2">Belongs to the class-V pyridoxal-phosphate-dependent aminotransferase family.</text>
</comment>
<reference evidence="8 9" key="1">
    <citation type="submission" date="2018-10" db="EMBL/GenBank/DDBJ databases">
        <title>Natrarchaeobius chitinivorans gen. nov., sp. nov., and Natrarchaeobius haloalkaliphilus sp. nov., alkaliphilic, chitin-utilizing haloarchaea from hypersaline alkaline lakes.</title>
        <authorList>
            <person name="Sorokin D.Y."/>
            <person name="Elcheninov A.G."/>
            <person name="Kostrikina N.A."/>
            <person name="Bale N.J."/>
            <person name="Sinninghe Damste J.S."/>
            <person name="Khijniak T.V."/>
            <person name="Kublanov I.V."/>
            <person name="Toshchakov S.V."/>
        </authorList>
    </citation>
    <scope>NUCLEOTIDE SEQUENCE [LARGE SCALE GENOMIC DNA]</scope>
    <source>
        <strain evidence="8 9">AArcht-Sl</strain>
    </source>
</reference>
<keyword evidence="5" id="KW-0663">Pyridoxal phosphate</keyword>
<name>A0A3N6M4C6_9EURY</name>
<keyword evidence="3 8" id="KW-0032">Aminotransferase</keyword>
<feature type="domain" description="Aminotransferase class V" evidence="7">
    <location>
        <begin position="109"/>
        <end position="334"/>
    </location>
</feature>
<dbReference type="PANTHER" id="PTHR21152:SF24">
    <property type="entry name" value="ALANINE--GLYOXYLATE AMINOTRANSFERASE 1"/>
    <property type="match status" value="1"/>
</dbReference>
<dbReference type="Proteomes" id="UP000273828">
    <property type="component" value="Unassembled WGS sequence"/>
</dbReference>
<proteinExistence type="inferred from homology"/>
<comment type="cofactor">
    <cofactor evidence="1">
        <name>pyridoxal 5'-phosphate</name>
        <dbReference type="ChEBI" id="CHEBI:597326"/>
    </cofactor>
</comment>